<dbReference type="Pfam" id="PF13715">
    <property type="entry name" value="CarbopepD_reg_2"/>
    <property type="match status" value="1"/>
</dbReference>
<dbReference type="Gene3D" id="2.60.40.1120">
    <property type="entry name" value="Carboxypeptidase-like, regulatory domain"/>
    <property type="match status" value="1"/>
</dbReference>
<dbReference type="GO" id="GO:0015344">
    <property type="term" value="F:siderophore uptake transmembrane transporter activity"/>
    <property type="evidence" value="ECO:0007669"/>
    <property type="project" value="TreeGrafter"/>
</dbReference>
<dbReference type="InterPro" id="IPR008969">
    <property type="entry name" value="CarboxyPept-like_regulatory"/>
</dbReference>
<name>A0A383BBJ6_9ZZZZ</name>
<reference evidence="3" key="1">
    <citation type="submission" date="2018-05" db="EMBL/GenBank/DDBJ databases">
        <authorList>
            <person name="Lanie J.A."/>
            <person name="Ng W.-L."/>
            <person name="Kazmierczak K.M."/>
            <person name="Andrzejewski T.M."/>
            <person name="Davidsen T.M."/>
            <person name="Wayne K.J."/>
            <person name="Tettelin H."/>
            <person name="Glass J.I."/>
            <person name="Rusch D."/>
            <person name="Podicherti R."/>
            <person name="Tsui H.-C.T."/>
            <person name="Winkler M.E."/>
        </authorList>
    </citation>
    <scope>NUCLEOTIDE SEQUENCE</scope>
</reference>
<dbReference type="Pfam" id="PF07715">
    <property type="entry name" value="Plug"/>
    <property type="match status" value="1"/>
</dbReference>
<evidence type="ECO:0000256" key="1">
    <source>
        <dbReference type="ARBA" id="ARBA00022729"/>
    </source>
</evidence>
<dbReference type="InterPro" id="IPR012910">
    <property type="entry name" value="Plug_dom"/>
</dbReference>
<dbReference type="PANTHER" id="PTHR30069:SF29">
    <property type="entry name" value="HEMOGLOBIN AND HEMOGLOBIN-HAPTOGLOBIN-BINDING PROTEIN 1-RELATED"/>
    <property type="match status" value="1"/>
</dbReference>
<feature type="domain" description="TonB-dependent receptor plug" evidence="2">
    <location>
        <begin position="115"/>
        <end position="223"/>
    </location>
</feature>
<evidence type="ECO:0000313" key="3">
    <source>
        <dbReference type="EMBL" id="SVE16815.1"/>
    </source>
</evidence>
<protein>
    <recommendedName>
        <fullName evidence="2">TonB-dependent receptor plug domain-containing protein</fullName>
    </recommendedName>
</protein>
<proteinExistence type="predicted"/>
<dbReference type="EMBL" id="UINC01198729">
    <property type="protein sequence ID" value="SVE16815.1"/>
    <property type="molecule type" value="Genomic_DNA"/>
</dbReference>
<dbReference type="Gene3D" id="2.170.130.10">
    <property type="entry name" value="TonB-dependent receptor, plug domain"/>
    <property type="match status" value="1"/>
</dbReference>
<feature type="non-terminal residue" evidence="3">
    <location>
        <position position="229"/>
    </location>
</feature>
<organism evidence="3">
    <name type="scientific">marine metagenome</name>
    <dbReference type="NCBI Taxonomy" id="408172"/>
    <lineage>
        <taxon>unclassified sequences</taxon>
        <taxon>metagenomes</taxon>
        <taxon>ecological metagenomes</taxon>
    </lineage>
</organism>
<keyword evidence="1" id="KW-0732">Signal</keyword>
<dbReference type="PANTHER" id="PTHR30069">
    <property type="entry name" value="TONB-DEPENDENT OUTER MEMBRANE RECEPTOR"/>
    <property type="match status" value="1"/>
</dbReference>
<dbReference type="InterPro" id="IPR037066">
    <property type="entry name" value="Plug_dom_sf"/>
</dbReference>
<dbReference type="SUPFAM" id="SSF56935">
    <property type="entry name" value="Porins"/>
    <property type="match status" value="1"/>
</dbReference>
<gene>
    <name evidence="3" type="ORF">METZ01_LOCUS469669</name>
</gene>
<dbReference type="InterPro" id="IPR039426">
    <property type="entry name" value="TonB-dep_rcpt-like"/>
</dbReference>
<dbReference type="GO" id="GO:0009279">
    <property type="term" value="C:cell outer membrane"/>
    <property type="evidence" value="ECO:0007669"/>
    <property type="project" value="TreeGrafter"/>
</dbReference>
<dbReference type="GO" id="GO:0044718">
    <property type="term" value="P:siderophore transmembrane transport"/>
    <property type="evidence" value="ECO:0007669"/>
    <property type="project" value="TreeGrafter"/>
</dbReference>
<sequence>MTKKVNLLLLLLFTGTFAWSQTGTIKGAIKDETTGEPLIGATVLIGQGVGTVTDFDGKFTIVADYGDYDLSISYVGFEGISQSISLDRKLLVIKEVKLTTSTLTEVQVIADVARERETPVAFANVLPAQIEEELASQDIPMVMNSTPGVYATQQGGGDGDARITIRGFNQRNVAVMIDGIPVNDMENGWVYWSNWFGLDMVTRSIQIQRGLGASKIAIPSVGGTMNILT</sequence>
<dbReference type="SUPFAM" id="SSF49464">
    <property type="entry name" value="Carboxypeptidase regulatory domain-like"/>
    <property type="match status" value="1"/>
</dbReference>
<accession>A0A383BBJ6</accession>
<dbReference type="PROSITE" id="PS52016">
    <property type="entry name" value="TONB_DEPENDENT_REC_3"/>
    <property type="match status" value="1"/>
</dbReference>
<dbReference type="AlphaFoldDB" id="A0A383BBJ6"/>
<evidence type="ECO:0000259" key="2">
    <source>
        <dbReference type="Pfam" id="PF07715"/>
    </source>
</evidence>